<evidence type="ECO:0000256" key="3">
    <source>
        <dbReference type="ARBA" id="ARBA00022723"/>
    </source>
</evidence>
<evidence type="ECO:0000313" key="8">
    <source>
        <dbReference type="Proteomes" id="UP000703674"/>
    </source>
</evidence>
<reference evidence="7 8" key="1">
    <citation type="submission" date="2020-03" db="EMBL/GenBank/DDBJ databases">
        <title>Salinimicrobium sp. nov, isolated from SCS.</title>
        <authorList>
            <person name="Cao W.R."/>
        </authorList>
    </citation>
    <scope>NUCLEOTIDE SEQUENCE [LARGE SCALE GENOMIC DNA]</scope>
    <source>
        <strain evidence="8">J15B91</strain>
    </source>
</reference>
<keyword evidence="8" id="KW-1185">Reference proteome</keyword>
<dbReference type="InterPro" id="IPR001128">
    <property type="entry name" value="Cyt_P450"/>
</dbReference>
<evidence type="ECO:0000256" key="5">
    <source>
        <dbReference type="ARBA" id="ARBA00023004"/>
    </source>
</evidence>
<keyword evidence="5" id="KW-0408">Iron</keyword>
<name>A0ABX1D2W2_9FLAO</name>
<dbReference type="RefSeq" id="WP_168139622.1">
    <property type="nucleotide sequence ID" value="NZ_JAAVJR010000500.1"/>
</dbReference>
<dbReference type="InterPro" id="IPR036396">
    <property type="entry name" value="Cyt_P450_sf"/>
</dbReference>
<dbReference type="SUPFAM" id="SSF48264">
    <property type="entry name" value="Cytochrome P450"/>
    <property type="match status" value="1"/>
</dbReference>
<accession>A0ABX1D2W2</accession>
<protein>
    <submittedName>
        <fullName evidence="7">Cytochrome P450</fullName>
    </submittedName>
</protein>
<dbReference type="Proteomes" id="UP000703674">
    <property type="component" value="Unassembled WGS sequence"/>
</dbReference>
<keyword evidence="3" id="KW-0479">Metal-binding</keyword>
<comment type="caution">
    <text evidence="7">The sequence shown here is derived from an EMBL/GenBank/DDBJ whole genome shotgun (WGS) entry which is preliminary data.</text>
</comment>
<gene>
    <name evidence="7" type="ORF">HC175_17910</name>
</gene>
<evidence type="ECO:0000256" key="2">
    <source>
        <dbReference type="ARBA" id="ARBA00022617"/>
    </source>
</evidence>
<sequence length="161" mass="18610">QTKDMAKYLGHGLLTAEGELWKKQRKLIQPAFHKKQLAGLLDKVKAAIVVELDKIRTDAPMDIFPVFNDLAFQTVVKSLFSAAVGQQEINRLQYITEAAQKMLVKELRQPYLGWYFKGFGKIKKHLDLTDEARQILKRLIEERKKSGERQDDLLDMLLEAR</sequence>
<keyword evidence="4" id="KW-0560">Oxidoreductase</keyword>
<dbReference type="Pfam" id="PF00067">
    <property type="entry name" value="p450"/>
    <property type="match status" value="1"/>
</dbReference>
<proteinExistence type="inferred from homology"/>
<evidence type="ECO:0000256" key="1">
    <source>
        <dbReference type="ARBA" id="ARBA00010617"/>
    </source>
</evidence>
<organism evidence="7 8">
    <name type="scientific">Salinimicrobium oceani</name>
    <dbReference type="NCBI Taxonomy" id="2722702"/>
    <lineage>
        <taxon>Bacteria</taxon>
        <taxon>Pseudomonadati</taxon>
        <taxon>Bacteroidota</taxon>
        <taxon>Flavobacteriia</taxon>
        <taxon>Flavobacteriales</taxon>
        <taxon>Flavobacteriaceae</taxon>
        <taxon>Salinimicrobium</taxon>
    </lineage>
</organism>
<dbReference type="PANTHER" id="PTHR24291:SF50">
    <property type="entry name" value="BIFUNCTIONAL ALBAFLAVENONE MONOOXYGENASE_TERPENE SYNTHASE"/>
    <property type="match status" value="1"/>
</dbReference>
<keyword evidence="2" id="KW-0349">Heme</keyword>
<dbReference type="EMBL" id="JAAVJR010000500">
    <property type="protein sequence ID" value="NJW54790.1"/>
    <property type="molecule type" value="Genomic_DNA"/>
</dbReference>
<feature type="non-terminal residue" evidence="7">
    <location>
        <position position="161"/>
    </location>
</feature>
<comment type="similarity">
    <text evidence="1">Belongs to the cytochrome P450 family.</text>
</comment>
<evidence type="ECO:0000256" key="6">
    <source>
        <dbReference type="ARBA" id="ARBA00023033"/>
    </source>
</evidence>
<dbReference type="Gene3D" id="1.10.630.10">
    <property type="entry name" value="Cytochrome P450"/>
    <property type="match status" value="1"/>
</dbReference>
<evidence type="ECO:0000256" key="4">
    <source>
        <dbReference type="ARBA" id="ARBA00023002"/>
    </source>
</evidence>
<feature type="non-terminal residue" evidence="7">
    <location>
        <position position="1"/>
    </location>
</feature>
<dbReference type="PANTHER" id="PTHR24291">
    <property type="entry name" value="CYTOCHROME P450 FAMILY 4"/>
    <property type="match status" value="1"/>
</dbReference>
<evidence type="ECO:0000313" key="7">
    <source>
        <dbReference type="EMBL" id="NJW54790.1"/>
    </source>
</evidence>
<dbReference type="InterPro" id="IPR050196">
    <property type="entry name" value="Cytochrome_P450_Monoox"/>
</dbReference>
<keyword evidence="6" id="KW-0503">Monooxygenase</keyword>